<feature type="compositionally biased region" description="Polar residues" evidence="1">
    <location>
        <begin position="187"/>
        <end position="212"/>
    </location>
</feature>
<feature type="compositionally biased region" description="Basic and acidic residues" evidence="1">
    <location>
        <begin position="666"/>
        <end position="698"/>
    </location>
</feature>
<feature type="compositionally biased region" description="Basic and acidic residues" evidence="1">
    <location>
        <begin position="706"/>
        <end position="721"/>
    </location>
</feature>
<sequence length="1268" mass="135764">MSPTGLQTSVSRTPPHTAEFASEITIPDQALDPPSSTSRGSPSTKQSAASPTLTNSPLALDTPHIDSKKQPASPSTTRASPVTEQPTSITTPNLTTTPPALDTPRTDSAKQPASPSTTKASPVEGQRTTSPSSPAIPNPALDPQPTDHSTRLPPSSATEASPTTQKLPSTSAPAPTVPAPALDPQPADTTNQLPSSSATELSPSREQPTSTPAVPLPTFTSPSRDSTTQPPSSSTSTTTQSAEQPISTSTSTSPPTPASTSAIPPPTQSPTTTNSTTQPIPTVPLPTYTAPTLSPTPSPIPRPRPTPSPTLNTPPISAPFSTFPAALYRHRTTWLKFVDYTHLVILSSRPYLGTKYAAAVHYAGRSATVREYLVLLSSLSESAPPEDTSAGAGQAKSSEGSLRSRSGEEGQGLLRELRIGLDRFTDDGDGGGGQGKGHAALLSHLAHIGRQLGISETSEALHEGSTLDTSPSGRSLVNREAVAHLKGCLDGFEKRFDERKVRGARGMDRLALGYLKGVVDGLEKRLEGAGNGGDRDVGRSVSASAGGGVGVDIKESGGMTARRDRRGGIDDVEWGGVPSQGGRRGREDRDIGGTSTEGRRDIPRQTEPENLQDPTGEGNVDDEMRGQEPMVPHSKSAMRDPDKQRNLTGDPKDRDAKKKVHFHLWGSKDKPDELEDNQRDEHNNGGDMKEARGADPHSDQPTAKPSDNRLPQDERQEENFDQRVMPRLRESGEDEWQEERQKELDSLRDPKAPQRTKDPTYELEDAQIPESREKSHKSNRDVPSSPRKSADRLDGTQDGEPRAQRDAPELEDAEHKPTPSSKSIDEPVIAKSRLAEGKPEVLDTETLSHPNEAPNVSNSPQDTKPRETDVETSTAGDMPPDTEKPSENSTDIAPDQKDKLATTVSKLIDSKKVLNRLVGPIVTTQDKSEGNIENEKDQAAPTNTKHDVEATKTPPAVQSNPFQVTEIFHQTPIEVSLSEQHQAAATDPKLDAKATKTPPALQLGPIQVTEIFHQSPVEVSLSEQHEAAATDPKHDAKATITPPAVQLGPIQVTEIFHESPIEASTKQGVPWGNEGQDSLGNSARGVDKSGKGAASPLERKRKAEQMSEPTQPGRVQTKEIPHESPIKQAQSEQEPGERGASNNSESSQLESNADKPKKDETATFQGPSSAEATRTEPQSLEEKAEDSEGKDKGLHQGEKQQRGDGASDPERTKSADGLSQPREGEQKGKQEAQGVDKEIVSRGKERVDDSEDTSSIDGLGVYTRERAW</sequence>
<feature type="compositionally biased region" description="Polar residues" evidence="1">
    <location>
        <begin position="1162"/>
        <end position="1178"/>
    </location>
</feature>
<accession>A0A6A6TF07</accession>
<feature type="compositionally biased region" description="Basic and acidic residues" evidence="1">
    <location>
        <begin position="1116"/>
        <end position="1125"/>
    </location>
</feature>
<organism evidence="2 3">
    <name type="scientific">Lophiostoma macrostomum CBS 122681</name>
    <dbReference type="NCBI Taxonomy" id="1314788"/>
    <lineage>
        <taxon>Eukaryota</taxon>
        <taxon>Fungi</taxon>
        <taxon>Dikarya</taxon>
        <taxon>Ascomycota</taxon>
        <taxon>Pezizomycotina</taxon>
        <taxon>Dothideomycetes</taxon>
        <taxon>Pleosporomycetidae</taxon>
        <taxon>Pleosporales</taxon>
        <taxon>Lophiostomataceae</taxon>
        <taxon>Lophiostoma</taxon>
    </lineage>
</organism>
<evidence type="ECO:0000313" key="2">
    <source>
        <dbReference type="EMBL" id="KAF2657483.1"/>
    </source>
</evidence>
<feature type="compositionally biased region" description="Basic and acidic residues" evidence="1">
    <location>
        <begin position="738"/>
        <end position="760"/>
    </location>
</feature>
<feature type="compositionally biased region" description="Polar residues" evidence="1">
    <location>
        <begin position="48"/>
        <end position="57"/>
    </location>
</feature>
<proteinExistence type="predicted"/>
<feature type="compositionally biased region" description="Polar residues" evidence="1">
    <location>
        <begin position="845"/>
        <end position="862"/>
    </location>
</feature>
<evidence type="ECO:0000313" key="3">
    <source>
        <dbReference type="Proteomes" id="UP000799324"/>
    </source>
</evidence>
<feature type="region of interest" description="Disordered" evidence="1">
    <location>
        <begin position="919"/>
        <end position="960"/>
    </location>
</feature>
<name>A0A6A6TF07_9PLEO</name>
<feature type="compositionally biased region" description="Basic and acidic residues" evidence="1">
    <location>
        <begin position="770"/>
        <end position="780"/>
    </location>
</feature>
<feature type="compositionally biased region" description="Low complexity" evidence="1">
    <location>
        <begin position="1141"/>
        <end position="1151"/>
    </location>
</feature>
<feature type="compositionally biased region" description="Basic and acidic residues" evidence="1">
    <location>
        <begin position="637"/>
        <end position="656"/>
    </location>
</feature>
<feature type="compositionally biased region" description="Basic and acidic residues" evidence="1">
    <location>
        <begin position="788"/>
        <end position="817"/>
    </location>
</feature>
<dbReference type="Proteomes" id="UP000799324">
    <property type="component" value="Unassembled WGS sequence"/>
</dbReference>
<dbReference type="EMBL" id="MU004325">
    <property type="protein sequence ID" value="KAF2657483.1"/>
    <property type="molecule type" value="Genomic_DNA"/>
</dbReference>
<feature type="region of interest" description="Disordered" evidence="1">
    <location>
        <begin position="978"/>
        <end position="998"/>
    </location>
</feature>
<feature type="region of interest" description="Disordered" evidence="1">
    <location>
        <begin position="1"/>
        <end position="316"/>
    </location>
</feature>
<feature type="compositionally biased region" description="Basic and acidic residues" evidence="1">
    <location>
        <begin position="1222"/>
        <end position="1247"/>
    </location>
</feature>
<reference evidence="2" key="1">
    <citation type="journal article" date="2020" name="Stud. Mycol.">
        <title>101 Dothideomycetes genomes: a test case for predicting lifestyles and emergence of pathogens.</title>
        <authorList>
            <person name="Haridas S."/>
            <person name="Albert R."/>
            <person name="Binder M."/>
            <person name="Bloem J."/>
            <person name="Labutti K."/>
            <person name="Salamov A."/>
            <person name="Andreopoulos B."/>
            <person name="Baker S."/>
            <person name="Barry K."/>
            <person name="Bills G."/>
            <person name="Bluhm B."/>
            <person name="Cannon C."/>
            <person name="Castanera R."/>
            <person name="Culley D."/>
            <person name="Daum C."/>
            <person name="Ezra D."/>
            <person name="Gonzalez J."/>
            <person name="Henrissat B."/>
            <person name="Kuo A."/>
            <person name="Liang C."/>
            <person name="Lipzen A."/>
            <person name="Lutzoni F."/>
            <person name="Magnuson J."/>
            <person name="Mondo S."/>
            <person name="Nolan M."/>
            <person name="Ohm R."/>
            <person name="Pangilinan J."/>
            <person name="Park H.-J."/>
            <person name="Ramirez L."/>
            <person name="Alfaro M."/>
            <person name="Sun H."/>
            <person name="Tritt A."/>
            <person name="Yoshinaga Y."/>
            <person name="Zwiers L.-H."/>
            <person name="Turgeon B."/>
            <person name="Goodwin S."/>
            <person name="Spatafora J."/>
            <person name="Crous P."/>
            <person name="Grigoriev I."/>
        </authorList>
    </citation>
    <scope>NUCLEOTIDE SEQUENCE</scope>
    <source>
        <strain evidence="2">CBS 122681</strain>
    </source>
</reference>
<feature type="compositionally biased region" description="Polar residues" evidence="1">
    <location>
        <begin position="1"/>
        <end position="14"/>
    </location>
</feature>
<dbReference type="AlphaFoldDB" id="A0A6A6TF07"/>
<evidence type="ECO:0000256" key="1">
    <source>
        <dbReference type="SAM" id="MobiDB-lite"/>
    </source>
</evidence>
<feature type="compositionally biased region" description="Low complexity" evidence="1">
    <location>
        <begin position="220"/>
        <end position="262"/>
    </location>
</feature>
<feature type="compositionally biased region" description="Polar residues" evidence="1">
    <location>
        <begin position="109"/>
        <end position="133"/>
    </location>
</feature>
<gene>
    <name evidence="2" type="ORF">K491DRAFT_756890</name>
</gene>
<feature type="compositionally biased region" description="Basic and acidic residues" evidence="1">
    <location>
        <begin position="1180"/>
        <end position="1202"/>
    </location>
</feature>
<feature type="compositionally biased region" description="Basic and acidic residues" evidence="1">
    <location>
        <begin position="528"/>
        <end position="538"/>
    </location>
</feature>
<feature type="compositionally biased region" description="Basic and acidic residues" evidence="1">
    <location>
        <begin position="926"/>
        <end position="950"/>
    </location>
</feature>
<feature type="compositionally biased region" description="Basic and acidic residues" evidence="1">
    <location>
        <begin position="1023"/>
        <end position="1037"/>
    </location>
</feature>
<feature type="compositionally biased region" description="Low complexity" evidence="1">
    <location>
        <begin position="269"/>
        <end position="293"/>
    </location>
</feature>
<feature type="region of interest" description="Disordered" evidence="1">
    <location>
        <begin position="381"/>
        <end position="409"/>
    </location>
</feature>
<feature type="compositionally biased region" description="Basic and acidic residues" evidence="1">
    <location>
        <begin position="584"/>
        <end position="607"/>
    </location>
</feature>
<feature type="compositionally biased region" description="Basic and acidic residues" evidence="1">
    <location>
        <begin position="1152"/>
        <end position="1161"/>
    </location>
</feature>
<feature type="compositionally biased region" description="Polar residues" evidence="1">
    <location>
        <begin position="152"/>
        <end position="167"/>
    </location>
</feature>
<feature type="compositionally biased region" description="Pro residues" evidence="1">
    <location>
        <begin position="294"/>
        <end position="308"/>
    </location>
</feature>
<feature type="region of interest" description="Disordered" evidence="1">
    <location>
        <begin position="1017"/>
        <end position="1268"/>
    </location>
</feature>
<feature type="compositionally biased region" description="Low complexity" evidence="1">
    <location>
        <begin position="86"/>
        <end position="103"/>
    </location>
</feature>
<keyword evidence="3" id="KW-1185">Reference proteome</keyword>
<feature type="compositionally biased region" description="Polar residues" evidence="1">
    <location>
        <begin position="70"/>
        <end position="85"/>
    </location>
</feature>
<feature type="region of interest" description="Disordered" evidence="1">
    <location>
        <begin position="528"/>
        <end position="898"/>
    </location>
</feature>
<protein>
    <submittedName>
        <fullName evidence="2">Uncharacterized protein</fullName>
    </submittedName>
</protein>
<feature type="compositionally biased region" description="Low complexity" evidence="1">
    <location>
        <begin position="33"/>
        <end position="47"/>
    </location>
</feature>